<evidence type="ECO:0000313" key="2">
    <source>
        <dbReference type="EMBL" id="MBO8197350.1"/>
    </source>
</evidence>
<dbReference type="EMBL" id="JAFFZM010000001">
    <property type="protein sequence ID" value="MBO8197350.1"/>
    <property type="molecule type" value="Genomic_DNA"/>
</dbReference>
<gene>
    <name evidence="2" type="ORF">JW613_03330</name>
</gene>
<evidence type="ECO:0000313" key="3">
    <source>
        <dbReference type="Proteomes" id="UP000721954"/>
    </source>
</evidence>
<proteinExistence type="predicted"/>
<dbReference type="GeneID" id="96257624"/>
<dbReference type="Proteomes" id="UP000721954">
    <property type="component" value="Unassembled WGS sequence"/>
</dbReference>
<comment type="caution">
    <text evidence="2">The sequence shown here is derived from an EMBL/GenBank/DDBJ whole genome shotgun (WGS) entry which is preliminary data.</text>
</comment>
<dbReference type="RefSeq" id="WP_209209142.1">
    <property type="nucleotide sequence ID" value="NZ_JAFFZM010000001.1"/>
</dbReference>
<organism evidence="2 3">
    <name type="scientific">Streptomyces smyrnaeus</name>
    <dbReference type="NCBI Taxonomy" id="1387713"/>
    <lineage>
        <taxon>Bacteria</taxon>
        <taxon>Bacillati</taxon>
        <taxon>Actinomycetota</taxon>
        <taxon>Actinomycetes</taxon>
        <taxon>Kitasatosporales</taxon>
        <taxon>Streptomycetaceae</taxon>
        <taxon>Streptomyces</taxon>
    </lineage>
</organism>
<reference evidence="2 3" key="1">
    <citation type="submission" date="2021-02" db="EMBL/GenBank/DDBJ databases">
        <title>Streptomyces spirodelae sp. nov., isolated from duckweed.</title>
        <authorList>
            <person name="Saimee Y."/>
            <person name="Duangmal K."/>
        </authorList>
    </citation>
    <scope>NUCLEOTIDE SEQUENCE [LARGE SCALE GENOMIC DNA]</scope>
    <source>
        <strain evidence="2 3">DSM 42105</strain>
    </source>
</reference>
<name>A0ABS3XPV6_9ACTN</name>
<sequence>MTDPTANPAFSGIKLPTFDDLVSNHARAASALEQLAHDLWAELNKLGIDTSPAMRIRMLAQRARAHMTDLQSRQRQVHALRWEGSGAQYCTVSGTFWELRDPSLPTPSPRPGEPPPDLVPPDLAHLSYELQSANLLPRRGRLRPDGTPFSREEDAVLSWMEVHRETILQEARRWNISPQAIVAAIGWEAIENPQPFRHPIPAGSGWGKIHQRLARWATGPGKVHTDFPLVKQIEKRGYLPRRSLGDRESILSTDKGSIKYIAAIMGGFADVTERDGRYNIRNDVPMLTQLYQGSDLVKWEGDLRRKPTGEPLRPGNEMAVWAQKHPEFLAAALEKQPGSFTFPPQPSPQPTPGTSPTPP</sequence>
<evidence type="ECO:0000256" key="1">
    <source>
        <dbReference type="SAM" id="MobiDB-lite"/>
    </source>
</evidence>
<keyword evidence="3" id="KW-1185">Reference proteome</keyword>
<protein>
    <submittedName>
        <fullName evidence="2">Uncharacterized protein</fullName>
    </submittedName>
</protein>
<feature type="compositionally biased region" description="Pro residues" evidence="1">
    <location>
        <begin position="343"/>
        <end position="359"/>
    </location>
</feature>
<accession>A0ABS3XPV6</accession>
<feature type="region of interest" description="Disordered" evidence="1">
    <location>
        <begin position="335"/>
        <end position="359"/>
    </location>
</feature>